<dbReference type="Proteomes" id="UP000199529">
    <property type="component" value="Unassembled WGS sequence"/>
</dbReference>
<organism evidence="6 7">
    <name type="scientific">Saccharopolyspora shandongensis</name>
    <dbReference type="NCBI Taxonomy" id="418495"/>
    <lineage>
        <taxon>Bacteria</taxon>
        <taxon>Bacillati</taxon>
        <taxon>Actinomycetota</taxon>
        <taxon>Actinomycetes</taxon>
        <taxon>Pseudonocardiales</taxon>
        <taxon>Pseudonocardiaceae</taxon>
        <taxon>Saccharopolyspora</taxon>
    </lineage>
</organism>
<dbReference type="SUPFAM" id="SSF53850">
    <property type="entry name" value="Periplasmic binding protein-like II"/>
    <property type="match status" value="1"/>
</dbReference>
<keyword evidence="4" id="KW-0564">Palmitate</keyword>
<dbReference type="EMBL" id="FNOK01000037">
    <property type="protein sequence ID" value="SDY86282.1"/>
    <property type="molecule type" value="Genomic_DNA"/>
</dbReference>
<reference evidence="7" key="1">
    <citation type="submission" date="2016-10" db="EMBL/GenBank/DDBJ databases">
        <authorList>
            <person name="Varghese N."/>
            <person name="Submissions S."/>
        </authorList>
    </citation>
    <scope>NUCLEOTIDE SEQUENCE [LARGE SCALE GENOMIC DNA]</scope>
    <source>
        <strain evidence="7">CGMCC 4.3530</strain>
    </source>
</reference>
<gene>
    <name evidence="6" type="ORF">SAMN05216215_103751</name>
</gene>
<evidence type="ECO:0000256" key="1">
    <source>
        <dbReference type="ARBA" id="ARBA00022475"/>
    </source>
</evidence>
<keyword evidence="2" id="KW-0732">Signal</keyword>
<evidence type="ECO:0000313" key="6">
    <source>
        <dbReference type="EMBL" id="SDY86282.1"/>
    </source>
</evidence>
<accession>A0A1H3NBN4</accession>
<evidence type="ECO:0000313" key="7">
    <source>
        <dbReference type="Proteomes" id="UP000199529"/>
    </source>
</evidence>
<dbReference type="InterPro" id="IPR006059">
    <property type="entry name" value="SBP"/>
</dbReference>
<dbReference type="Pfam" id="PF01547">
    <property type="entry name" value="SBP_bac_1"/>
    <property type="match status" value="1"/>
</dbReference>
<dbReference type="STRING" id="418495.SAMN05216215_103751"/>
<proteinExistence type="predicted"/>
<keyword evidence="3" id="KW-0472">Membrane</keyword>
<name>A0A1H3NBN4_9PSEU</name>
<sequence>MRTTRRRSRPWQAVALLAVLGVVGGCAIGGADTAPLASNGQQLVGVVDAPDSVSGNVTVWSWDVAAEGLQALVPEFQKKYPKVSVTIVDIGYDNAYDKISVGLQSGSGLPDVVTVGTDHMAGYTGNFPHGFVDLAPAAKGEQQDFDPTKWQASTDGRDRLYGLPWDSGPVGLFYRRDHLAAAGVDPASLTTWQQLLDAGKKIKATTGKKLFVDDITNETSMFPLLLQQQGASYFTPDGRVALDSPQALRALRLLKDMQDADLIDNEKGWDGLVSATKSGTAATAPTAVWWTGTLTSEMPELAGKFGVLPLPAFDLGGPTTSNSGGSTLAIPSQAANSTAAWAFVHFALASRSNAVEMMRQQGLFPSYLPALSDPFFDEPQPYFGNQPVYRLFADMVGHAPPFVYTTDSSRASDLVHNMVAGVLLNGKDPAQALRDTARQIANATGRELAHD</sequence>
<evidence type="ECO:0000256" key="2">
    <source>
        <dbReference type="ARBA" id="ARBA00022729"/>
    </source>
</evidence>
<dbReference type="PANTHER" id="PTHR43649">
    <property type="entry name" value="ARABINOSE-BINDING PROTEIN-RELATED"/>
    <property type="match status" value="1"/>
</dbReference>
<evidence type="ECO:0000256" key="4">
    <source>
        <dbReference type="ARBA" id="ARBA00023139"/>
    </source>
</evidence>
<dbReference type="CDD" id="cd13585">
    <property type="entry name" value="PBP2_TMBP_like"/>
    <property type="match status" value="1"/>
</dbReference>
<protein>
    <submittedName>
        <fullName evidence="6">Carbohydrate ABC transporter substrate-binding protein, CUT1 family</fullName>
    </submittedName>
</protein>
<evidence type="ECO:0000256" key="5">
    <source>
        <dbReference type="ARBA" id="ARBA00023288"/>
    </source>
</evidence>
<dbReference type="OrthoDB" id="9795467at2"/>
<keyword evidence="5" id="KW-0449">Lipoprotein</keyword>
<dbReference type="PANTHER" id="PTHR43649:SF33">
    <property type="entry name" value="POLYGALACTURONAN_RHAMNOGALACTURONAN-BINDING PROTEIN YTCQ"/>
    <property type="match status" value="1"/>
</dbReference>
<dbReference type="PROSITE" id="PS51257">
    <property type="entry name" value="PROKAR_LIPOPROTEIN"/>
    <property type="match status" value="1"/>
</dbReference>
<dbReference type="InterPro" id="IPR050490">
    <property type="entry name" value="Bact_solute-bd_prot1"/>
</dbReference>
<dbReference type="Gene3D" id="3.40.190.10">
    <property type="entry name" value="Periplasmic binding protein-like II"/>
    <property type="match status" value="1"/>
</dbReference>
<dbReference type="AlphaFoldDB" id="A0A1H3NBN4"/>
<keyword evidence="7" id="KW-1185">Reference proteome</keyword>
<keyword evidence="1" id="KW-1003">Cell membrane</keyword>
<evidence type="ECO:0000256" key="3">
    <source>
        <dbReference type="ARBA" id="ARBA00023136"/>
    </source>
</evidence>
<dbReference type="RefSeq" id="WP_093272264.1">
    <property type="nucleotide sequence ID" value="NZ_FNOK01000037.1"/>
</dbReference>